<name>A0ABQ9FBH3_TEGGR</name>
<feature type="non-terminal residue" evidence="5">
    <location>
        <position position="1"/>
    </location>
</feature>
<evidence type="ECO:0000256" key="3">
    <source>
        <dbReference type="ARBA" id="ARBA00023315"/>
    </source>
</evidence>
<feature type="domain" description="Choline/carnitine acyltransferase" evidence="4">
    <location>
        <begin position="32"/>
        <end position="84"/>
    </location>
</feature>
<comment type="similarity">
    <text evidence="1">Belongs to the carnitine/choline acetyltransferase family.</text>
</comment>
<dbReference type="Proteomes" id="UP001217089">
    <property type="component" value="Unassembled WGS sequence"/>
</dbReference>
<dbReference type="Pfam" id="PF00755">
    <property type="entry name" value="Carn_acyltransf"/>
    <property type="match status" value="3"/>
</dbReference>
<keyword evidence="2" id="KW-0808">Transferase</keyword>
<feature type="domain" description="Choline/carnitine acyltransferase" evidence="4">
    <location>
        <begin position="85"/>
        <end position="325"/>
    </location>
</feature>
<evidence type="ECO:0000256" key="2">
    <source>
        <dbReference type="ARBA" id="ARBA00022679"/>
    </source>
</evidence>
<proteinExistence type="inferred from homology"/>
<evidence type="ECO:0000256" key="1">
    <source>
        <dbReference type="ARBA" id="ARBA00005232"/>
    </source>
</evidence>
<dbReference type="SUPFAM" id="SSF52777">
    <property type="entry name" value="CoA-dependent acyltransferases"/>
    <property type="match status" value="2"/>
</dbReference>
<dbReference type="Gene3D" id="3.30.559.10">
    <property type="entry name" value="Chloramphenicol acetyltransferase-like domain"/>
    <property type="match status" value="2"/>
</dbReference>
<dbReference type="PANTHER" id="PTHR22589:SF67">
    <property type="entry name" value="PEROXISOMAL CARNITINE O-OCTANOYLTRANSFERASE"/>
    <property type="match status" value="1"/>
</dbReference>
<evidence type="ECO:0000259" key="4">
    <source>
        <dbReference type="Pfam" id="PF00755"/>
    </source>
</evidence>
<organism evidence="5 6">
    <name type="scientific">Tegillarca granosa</name>
    <name type="common">Malaysian cockle</name>
    <name type="synonym">Anadara granosa</name>
    <dbReference type="NCBI Taxonomy" id="220873"/>
    <lineage>
        <taxon>Eukaryota</taxon>
        <taxon>Metazoa</taxon>
        <taxon>Spiralia</taxon>
        <taxon>Lophotrochozoa</taxon>
        <taxon>Mollusca</taxon>
        <taxon>Bivalvia</taxon>
        <taxon>Autobranchia</taxon>
        <taxon>Pteriomorphia</taxon>
        <taxon>Arcoida</taxon>
        <taxon>Arcoidea</taxon>
        <taxon>Arcidae</taxon>
        <taxon>Tegillarca</taxon>
    </lineage>
</organism>
<dbReference type="InterPro" id="IPR039551">
    <property type="entry name" value="Cho/carn_acyl_trans"/>
</dbReference>
<accession>A0ABQ9FBH3</accession>
<sequence length="421" mass="48898">KPHLTNEEYRQTEFIVKQFGSGIGKELHKKEKMRVDKDNKGNRLCMNQFYRAFSTCRIPGIKRDRLLYYFQTESEGPTPKHIVLRSRLSALHPENYQNLECIQKAIEGVSLDDDSPVDNSDVFQYSLAGDPTNRWFDKSAVNLFYKNGFVSSTCDHAPLDAMVAVSNTFYIDLSIRKCKGLWEGTTEIHKISLNLQGTTEIRDLPKPKELMFHLDDVILEGIQTAKNMFLAVGANLQCYTRMYEKYGKKFLRKHKLHPDTHVQLALQYAYYKKYKRTETMRPCTEEAIEWSKAMLDPKTSMETKRTLYLKAANKHNKLMAEAQQNQVFGGVVPMMENGYGVFYHIETNTIEMVVTAWKSGEDTDAEEFLKLIYKCFDEMKSVVNLKILHLFYIFMALYCSLSKDNFNHTFYAYIEINNGSF</sequence>
<protein>
    <recommendedName>
        <fullName evidence="4">Choline/carnitine acyltransferase domain-containing protein</fullName>
    </recommendedName>
</protein>
<evidence type="ECO:0000313" key="5">
    <source>
        <dbReference type="EMBL" id="KAJ8313601.1"/>
    </source>
</evidence>
<dbReference type="EMBL" id="JARBDR010000342">
    <property type="protein sequence ID" value="KAJ8313601.1"/>
    <property type="molecule type" value="Genomic_DNA"/>
</dbReference>
<keyword evidence="3" id="KW-0012">Acyltransferase</keyword>
<comment type="caution">
    <text evidence="5">The sequence shown here is derived from an EMBL/GenBank/DDBJ whole genome shotgun (WGS) entry which is preliminary data.</text>
</comment>
<dbReference type="Gene3D" id="3.30.559.70">
    <property type="entry name" value="Choline/Carnitine o-acyltransferase, domain 2"/>
    <property type="match status" value="2"/>
</dbReference>
<evidence type="ECO:0000313" key="6">
    <source>
        <dbReference type="Proteomes" id="UP001217089"/>
    </source>
</evidence>
<reference evidence="5 6" key="1">
    <citation type="submission" date="2022-12" db="EMBL/GenBank/DDBJ databases">
        <title>Chromosome-level genome of Tegillarca granosa.</title>
        <authorList>
            <person name="Kim J."/>
        </authorList>
    </citation>
    <scope>NUCLEOTIDE SEQUENCE [LARGE SCALE GENOMIC DNA]</scope>
    <source>
        <strain evidence="5">Teg-2019</strain>
        <tissue evidence="5">Adductor muscle</tissue>
    </source>
</reference>
<keyword evidence="6" id="KW-1185">Reference proteome</keyword>
<gene>
    <name evidence="5" type="ORF">KUTeg_008162</name>
</gene>
<dbReference type="PANTHER" id="PTHR22589">
    <property type="entry name" value="CARNITINE O-ACYLTRANSFERASE"/>
    <property type="match status" value="1"/>
</dbReference>
<dbReference type="InterPro" id="IPR023213">
    <property type="entry name" value="CAT-like_dom_sf"/>
</dbReference>
<dbReference type="InterPro" id="IPR000542">
    <property type="entry name" value="Carn_acyl_trans"/>
</dbReference>
<dbReference type="InterPro" id="IPR042231">
    <property type="entry name" value="Cho/carn_acyl_trans_2"/>
</dbReference>
<feature type="domain" description="Choline/carnitine acyltransferase" evidence="4">
    <location>
        <begin position="328"/>
        <end position="372"/>
    </location>
</feature>